<reference evidence="3" key="2">
    <citation type="submission" date="2020-11" db="EMBL/GenBank/DDBJ databases">
        <authorList>
            <person name="Cecchin M."/>
            <person name="Marcolungo L."/>
            <person name="Rossato M."/>
            <person name="Girolomoni L."/>
            <person name="Cosentino E."/>
            <person name="Cuine S."/>
            <person name="Li-Beisson Y."/>
            <person name="Delledonne M."/>
            <person name="Ballottari M."/>
        </authorList>
    </citation>
    <scope>NUCLEOTIDE SEQUENCE</scope>
    <source>
        <strain evidence="3">211/11P</strain>
        <tissue evidence="3">Whole cell</tissue>
    </source>
</reference>
<protein>
    <submittedName>
        <fullName evidence="3">Uncharacterized protein</fullName>
    </submittedName>
</protein>
<proteinExistence type="predicted"/>
<evidence type="ECO:0000313" key="4">
    <source>
        <dbReference type="Proteomes" id="UP001055712"/>
    </source>
</evidence>
<dbReference type="EMBL" id="SIDB01000009">
    <property type="protein sequence ID" value="KAI3427973.1"/>
    <property type="molecule type" value="Genomic_DNA"/>
</dbReference>
<organism evidence="3 4">
    <name type="scientific">Chlorella vulgaris</name>
    <name type="common">Green alga</name>
    <dbReference type="NCBI Taxonomy" id="3077"/>
    <lineage>
        <taxon>Eukaryota</taxon>
        <taxon>Viridiplantae</taxon>
        <taxon>Chlorophyta</taxon>
        <taxon>core chlorophytes</taxon>
        <taxon>Trebouxiophyceae</taxon>
        <taxon>Chlorellales</taxon>
        <taxon>Chlorellaceae</taxon>
        <taxon>Chlorella clade</taxon>
        <taxon>Chlorella</taxon>
    </lineage>
</organism>
<evidence type="ECO:0000256" key="1">
    <source>
        <dbReference type="SAM" id="Coils"/>
    </source>
</evidence>
<keyword evidence="4" id="KW-1185">Reference proteome</keyword>
<comment type="caution">
    <text evidence="3">The sequence shown here is derived from an EMBL/GenBank/DDBJ whole genome shotgun (WGS) entry which is preliminary data.</text>
</comment>
<keyword evidence="1" id="KW-0175">Coiled coil</keyword>
<evidence type="ECO:0000313" key="3">
    <source>
        <dbReference type="EMBL" id="KAI3427973.1"/>
    </source>
</evidence>
<feature type="region of interest" description="Disordered" evidence="2">
    <location>
        <begin position="1"/>
        <end position="46"/>
    </location>
</feature>
<feature type="coiled-coil region" evidence="1">
    <location>
        <begin position="63"/>
        <end position="93"/>
    </location>
</feature>
<dbReference type="AlphaFoldDB" id="A0A9D4TKA4"/>
<accession>A0A9D4TKA4</accession>
<dbReference type="Proteomes" id="UP001055712">
    <property type="component" value="Unassembled WGS sequence"/>
</dbReference>
<reference evidence="3" key="1">
    <citation type="journal article" date="2019" name="Plant J.">
        <title>Chlorella vulgaris genome assembly and annotation reveals the molecular basis for metabolic acclimation to high light conditions.</title>
        <authorList>
            <person name="Cecchin M."/>
            <person name="Marcolungo L."/>
            <person name="Rossato M."/>
            <person name="Girolomoni L."/>
            <person name="Cosentino E."/>
            <person name="Cuine S."/>
            <person name="Li-Beisson Y."/>
            <person name="Delledonne M."/>
            <person name="Ballottari M."/>
        </authorList>
    </citation>
    <scope>NUCLEOTIDE SEQUENCE</scope>
    <source>
        <strain evidence="3">211/11P</strain>
    </source>
</reference>
<evidence type="ECO:0000256" key="2">
    <source>
        <dbReference type="SAM" id="MobiDB-lite"/>
    </source>
</evidence>
<gene>
    <name evidence="3" type="ORF">D9Q98_006363</name>
</gene>
<feature type="compositionally biased region" description="Low complexity" evidence="2">
    <location>
        <begin position="23"/>
        <end position="34"/>
    </location>
</feature>
<name>A0A9D4TKA4_CHLVU</name>
<sequence length="112" mass="11977">MSGRGGGGQEERRGGGPGDGPRDGPQQGPDTRAPGPRPAGGRPGRLTFEQVVAKDMHYSRLRLASLKARYEQRQKLLAELQQESEEMAVQAAKRVAAELAASQQVELDEGPS</sequence>